<keyword evidence="2" id="KW-1185">Reference proteome</keyword>
<dbReference type="Gene3D" id="3.40.50.720">
    <property type="entry name" value="NAD(P)-binding Rossmann-like Domain"/>
    <property type="match status" value="2"/>
</dbReference>
<dbReference type="InterPro" id="IPR036291">
    <property type="entry name" value="NAD(P)-bd_dom_sf"/>
</dbReference>
<dbReference type="Gene3D" id="3.90.180.10">
    <property type="entry name" value="Medium-chain alcohol dehydrogenases, catalytic domain"/>
    <property type="match status" value="1"/>
</dbReference>
<dbReference type="SUPFAM" id="SSF50129">
    <property type="entry name" value="GroES-like"/>
    <property type="match status" value="1"/>
</dbReference>
<dbReference type="GO" id="GO:0047522">
    <property type="term" value="F:15-oxoprostaglandin 13-reductase [NAD(P)+] activity"/>
    <property type="evidence" value="ECO:0007669"/>
    <property type="project" value="TreeGrafter"/>
</dbReference>
<dbReference type="PANTHER" id="PTHR43205:SF7">
    <property type="entry name" value="PROSTAGLANDIN REDUCTASE 1"/>
    <property type="match status" value="1"/>
</dbReference>
<dbReference type="InterPro" id="IPR011032">
    <property type="entry name" value="GroES-like_sf"/>
</dbReference>
<evidence type="ECO:0000313" key="1">
    <source>
        <dbReference type="EMBL" id="KAG0710432.1"/>
    </source>
</evidence>
<dbReference type="AlphaFoldDB" id="A0A8J5CK02"/>
<protein>
    <submittedName>
        <fullName evidence="1">Prostaglandin reductase 1</fullName>
    </submittedName>
</protein>
<sequence length="227" mass="24718">MKVGGLMQWSNPGLLVLSYDPCRRWVTSPKVWARNTAYFGFLDICQPKDTVTDTVLVNGAAGVVGSAVVQIAKIKAFNYKTTEIGEPLKTVAPKGINIDFHKVGGKLKAEALPHMADFGRVSVCGAISTYSEEGQRIRMPALTKDWHHDSVRIIICGLALSLGITDKTPHTLTIVVKDWHENRHEGMGKLKYKESVVHGFDKMPSAFIGLVHGDNTGKAVVVPVRGG</sequence>
<reference evidence="1" key="1">
    <citation type="submission" date="2020-07" db="EMBL/GenBank/DDBJ databases">
        <title>The High-quality genome of the commercially important snow crab, Chionoecetes opilio.</title>
        <authorList>
            <person name="Jeong J.-H."/>
            <person name="Ryu S."/>
        </authorList>
    </citation>
    <scope>NUCLEOTIDE SEQUENCE</scope>
    <source>
        <strain evidence="1">MADBK_172401_WGS</strain>
        <tissue evidence="1">Digestive gland</tissue>
    </source>
</reference>
<dbReference type="PANTHER" id="PTHR43205">
    <property type="entry name" value="PROSTAGLANDIN REDUCTASE"/>
    <property type="match status" value="1"/>
</dbReference>
<comment type="caution">
    <text evidence="1">The sequence shown here is derived from an EMBL/GenBank/DDBJ whole genome shotgun (WGS) entry which is preliminary data.</text>
</comment>
<dbReference type="Proteomes" id="UP000770661">
    <property type="component" value="Unassembled WGS sequence"/>
</dbReference>
<proteinExistence type="predicted"/>
<dbReference type="OrthoDB" id="809632at2759"/>
<name>A0A8J5CK02_CHIOP</name>
<dbReference type="EMBL" id="JACEEZ010024208">
    <property type="protein sequence ID" value="KAG0710432.1"/>
    <property type="molecule type" value="Genomic_DNA"/>
</dbReference>
<evidence type="ECO:0000313" key="2">
    <source>
        <dbReference type="Proteomes" id="UP000770661"/>
    </source>
</evidence>
<dbReference type="GO" id="GO:0006693">
    <property type="term" value="P:prostaglandin metabolic process"/>
    <property type="evidence" value="ECO:0007669"/>
    <property type="project" value="TreeGrafter"/>
</dbReference>
<dbReference type="InterPro" id="IPR045010">
    <property type="entry name" value="MDR_fam"/>
</dbReference>
<organism evidence="1 2">
    <name type="scientific">Chionoecetes opilio</name>
    <name type="common">Atlantic snow crab</name>
    <name type="synonym">Cancer opilio</name>
    <dbReference type="NCBI Taxonomy" id="41210"/>
    <lineage>
        <taxon>Eukaryota</taxon>
        <taxon>Metazoa</taxon>
        <taxon>Ecdysozoa</taxon>
        <taxon>Arthropoda</taxon>
        <taxon>Crustacea</taxon>
        <taxon>Multicrustacea</taxon>
        <taxon>Malacostraca</taxon>
        <taxon>Eumalacostraca</taxon>
        <taxon>Eucarida</taxon>
        <taxon>Decapoda</taxon>
        <taxon>Pleocyemata</taxon>
        <taxon>Brachyura</taxon>
        <taxon>Eubrachyura</taxon>
        <taxon>Majoidea</taxon>
        <taxon>Majidae</taxon>
        <taxon>Chionoecetes</taxon>
    </lineage>
</organism>
<accession>A0A8J5CK02</accession>
<gene>
    <name evidence="1" type="primary">Ptgr1_1</name>
    <name evidence="1" type="ORF">GWK47_022799</name>
</gene>
<dbReference type="SUPFAM" id="SSF51735">
    <property type="entry name" value="NAD(P)-binding Rossmann-fold domains"/>
    <property type="match status" value="1"/>
</dbReference>